<sequence length="66" mass="7669">MEVGTWILFHVWLSEDVIYRIISIPPPHLDSGADKVIWARSMPDAFSVCSAFRTLKEDTWSFQEQN</sequence>
<accession>A0A7J9FSJ9</accession>
<dbReference type="Proteomes" id="UP000593568">
    <property type="component" value="Unassembled WGS sequence"/>
</dbReference>
<dbReference type="AlphaFoldDB" id="A0A7J9FSJ9"/>
<organism evidence="1 2">
    <name type="scientific">Gossypium trilobum</name>
    <dbReference type="NCBI Taxonomy" id="34281"/>
    <lineage>
        <taxon>Eukaryota</taxon>
        <taxon>Viridiplantae</taxon>
        <taxon>Streptophyta</taxon>
        <taxon>Embryophyta</taxon>
        <taxon>Tracheophyta</taxon>
        <taxon>Spermatophyta</taxon>
        <taxon>Magnoliopsida</taxon>
        <taxon>eudicotyledons</taxon>
        <taxon>Gunneridae</taxon>
        <taxon>Pentapetalae</taxon>
        <taxon>rosids</taxon>
        <taxon>malvids</taxon>
        <taxon>Malvales</taxon>
        <taxon>Malvaceae</taxon>
        <taxon>Malvoideae</taxon>
        <taxon>Gossypium</taxon>
    </lineage>
</organism>
<reference evidence="1 2" key="1">
    <citation type="journal article" date="2019" name="Genome Biol. Evol.">
        <title>Insights into the evolution of the New World diploid cottons (Gossypium, subgenus Houzingenia) based on genome sequencing.</title>
        <authorList>
            <person name="Grover C.E."/>
            <person name="Arick M.A. 2nd"/>
            <person name="Thrash A."/>
            <person name="Conover J.L."/>
            <person name="Sanders W.S."/>
            <person name="Peterson D.G."/>
            <person name="Frelichowski J.E."/>
            <person name="Scheffler J.A."/>
            <person name="Scheffler B.E."/>
            <person name="Wendel J.F."/>
        </authorList>
    </citation>
    <scope>NUCLEOTIDE SEQUENCE [LARGE SCALE GENOMIC DNA]</scope>
    <source>
        <strain evidence="1">8</strain>
        <tissue evidence="1">Leaf</tissue>
    </source>
</reference>
<comment type="caution">
    <text evidence="1">The sequence shown here is derived from an EMBL/GenBank/DDBJ whole genome shotgun (WGS) entry which is preliminary data.</text>
</comment>
<gene>
    <name evidence="1" type="ORF">Gotri_000191</name>
</gene>
<proteinExistence type="predicted"/>
<evidence type="ECO:0000313" key="1">
    <source>
        <dbReference type="EMBL" id="MBA0788141.1"/>
    </source>
</evidence>
<dbReference type="EMBL" id="JABEZW010227234">
    <property type="protein sequence ID" value="MBA0788141.1"/>
    <property type="molecule type" value="Genomic_DNA"/>
</dbReference>
<protein>
    <submittedName>
        <fullName evidence="1">Uncharacterized protein</fullName>
    </submittedName>
</protein>
<keyword evidence="2" id="KW-1185">Reference proteome</keyword>
<evidence type="ECO:0000313" key="2">
    <source>
        <dbReference type="Proteomes" id="UP000593568"/>
    </source>
</evidence>
<name>A0A7J9FSJ9_9ROSI</name>